<evidence type="ECO:0000256" key="5">
    <source>
        <dbReference type="ARBA" id="ARBA00023242"/>
    </source>
</evidence>
<evidence type="ECO:0000256" key="4">
    <source>
        <dbReference type="ARBA" id="ARBA00023163"/>
    </source>
</evidence>
<keyword evidence="3" id="KW-0238">DNA-binding</keyword>
<evidence type="ECO:0000313" key="9">
    <source>
        <dbReference type="Proteomes" id="UP000002051"/>
    </source>
</evidence>
<reference evidence="7 9" key="1">
    <citation type="journal article" date="2011" name="Nature">
        <title>The Medicago genome provides insight into the evolution of rhizobial symbioses.</title>
        <authorList>
            <person name="Young N.D."/>
            <person name="Debelle F."/>
            <person name="Oldroyd G.E."/>
            <person name="Geurts R."/>
            <person name="Cannon S.B."/>
            <person name="Udvardi M.K."/>
            <person name="Benedito V.A."/>
            <person name="Mayer K.F."/>
            <person name="Gouzy J."/>
            <person name="Schoof H."/>
            <person name="Van de Peer Y."/>
            <person name="Proost S."/>
            <person name="Cook D.R."/>
            <person name="Meyers B.C."/>
            <person name="Spannagl M."/>
            <person name="Cheung F."/>
            <person name="De Mita S."/>
            <person name="Krishnakumar V."/>
            <person name="Gundlach H."/>
            <person name="Zhou S."/>
            <person name="Mudge J."/>
            <person name="Bharti A.K."/>
            <person name="Murray J.D."/>
            <person name="Naoumkina M.A."/>
            <person name="Rosen B."/>
            <person name="Silverstein K.A."/>
            <person name="Tang H."/>
            <person name="Rombauts S."/>
            <person name="Zhao P.X."/>
            <person name="Zhou P."/>
            <person name="Barbe V."/>
            <person name="Bardou P."/>
            <person name="Bechner M."/>
            <person name="Bellec A."/>
            <person name="Berger A."/>
            <person name="Berges H."/>
            <person name="Bidwell S."/>
            <person name="Bisseling T."/>
            <person name="Choisne N."/>
            <person name="Couloux A."/>
            <person name="Denny R."/>
            <person name="Deshpande S."/>
            <person name="Dai X."/>
            <person name="Doyle J.J."/>
            <person name="Dudez A.M."/>
            <person name="Farmer A.D."/>
            <person name="Fouteau S."/>
            <person name="Franken C."/>
            <person name="Gibelin C."/>
            <person name="Gish J."/>
            <person name="Goldstein S."/>
            <person name="Gonzalez A.J."/>
            <person name="Green P.J."/>
            <person name="Hallab A."/>
            <person name="Hartog M."/>
            <person name="Hua A."/>
            <person name="Humphray S.J."/>
            <person name="Jeong D.H."/>
            <person name="Jing Y."/>
            <person name="Jocker A."/>
            <person name="Kenton S.M."/>
            <person name="Kim D.J."/>
            <person name="Klee K."/>
            <person name="Lai H."/>
            <person name="Lang C."/>
            <person name="Lin S."/>
            <person name="Macmil S.L."/>
            <person name="Magdelenat G."/>
            <person name="Matthews L."/>
            <person name="McCorrison J."/>
            <person name="Monaghan E.L."/>
            <person name="Mun J.H."/>
            <person name="Najar F.Z."/>
            <person name="Nicholson C."/>
            <person name="Noirot C."/>
            <person name="O'Bleness M."/>
            <person name="Paule C.R."/>
            <person name="Poulain J."/>
            <person name="Prion F."/>
            <person name="Qin B."/>
            <person name="Qu C."/>
            <person name="Retzel E.F."/>
            <person name="Riddle C."/>
            <person name="Sallet E."/>
            <person name="Samain S."/>
            <person name="Samson N."/>
            <person name="Sanders I."/>
            <person name="Saurat O."/>
            <person name="Scarpelli C."/>
            <person name="Schiex T."/>
            <person name="Segurens B."/>
            <person name="Severin A.J."/>
            <person name="Sherrier D.J."/>
            <person name="Shi R."/>
            <person name="Sims S."/>
            <person name="Singer S.R."/>
            <person name="Sinharoy S."/>
            <person name="Sterck L."/>
            <person name="Viollet A."/>
            <person name="Wang B.B."/>
            <person name="Wang K."/>
            <person name="Wang M."/>
            <person name="Wang X."/>
            <person name="Warfsmann J."/>
            <person name="Weissenbach J."/>
            <person name="White D.D."/>
            <person name="White J.D."/>
            <person name="Wiley G.B."/>
            <person name="Wincker P."/>
            <person name="Xing Y."/>
            <person name="Yang L."/>
            <person name="Yao Z."/>
            <person name="Ying F."/>
            <person name="Zhai J."/>
            <person name="Zhou L."/>
            <person name="Zuber A."/>
            <person name="Denarie J."/>
            <person name="Dixon R.A."/>
            <person name="May G.D."/>
            <person name="Schwartz D.C."/>
            <person name="Rogers J."/>
            <person name="Quetier F."/>
            <person name="Town C.D."/>
            <person name="Roe B.A."/>
        </authorList>
    </citation>
    <scope>NUCLEOTIDE SEQUENCE [LARGE SCALE GENOMIC DNA]</scope>
    <source>
        <strain evidence="7">A17</strain>
        <strain evidence="8 9">cv. Jemalong A17</strain>
    </source>
</reference>
<reference evidence="7 9" key="2">
    <citation type="journal article" date="2014" name="BMC Genomics">
        <title>An improved genome release (version Mt4.0) for the model legume Medicago truncatula.</title>
        <authorList>
            <person name="Tang H."/>
            <person name="Krishnakumar V."/>
            <person name="Bidwell S."/>
            <person name="Rosen B."/>
            <person name="Chan A."/>
            <person name="Zhou S."/>
            <person name="Gentzbittel L."/>
            <person name="Childs K.L."/>
            <person name="Yandell M."/>
            <person name="Gundlach H."/>
            <person name="Mayer K.F."/>
            <person name="Schwartz D.C."/>
            <person name="Town C.D."/>
        </authorList>
    </citation>
    <scope>GENOME REANNOTATION</scope>
    <source>
        <strain evidence="8 9">cv. Jemalong A17</strain>
    </source>
</reference>
<sequence>MAGINIETLLSYHCLTGPLIKNPLSEYDKAINKLQVKYRTYIVEYDFDTGAVCLPRMFGSDFGDQIGRFATLTDPKGNQFEVLVDSINGDFFLTKGWKAIRDFYGISLGAWITLIFVGVGHFDMKLTDRFHKIINYPVFDPPMHFLIDRTNVHTTFNKHLQPKTSLLSYRHSINYMIIDFGKKLSQYDVTKGALILIYAGNVAQMLDTSATNVKIVDDCGNVWDCDLIFRTLPYEHCRIGGQWKRFVEARRLREGVKIRLGAPMAGMNDFIYLDVVYD</sequence>
<reference evidence="8" key="3">
    <citation type="submission" date="2015-04" db="UniProtKB">
        <authorList>
            <consortium name="EnsemblPlants"/>
        </authorList>
    </citation>
    <scope>IDENTIFICATION</scope>
    <source>
        <strain evidence="8">cv. Jemalong A17</strain>
    </source>
</reference>
<dbReference type="Proteomes" id="UP000002051">
    <property type="component" value="Unassembled WGS sequence"/>
</dbReference>
<dbReference type="GO" id="GO:0003677">
    <property type="term" value="F:DNA binding"/>
    <property type="evidence" value="ECO:0007669"/>
    <property type="project" value="UniProtKB-KW"/>
</dbReference>
<feature type="transmembrane region" description="Helical" evidence="6">
    <location>
        <begin position="103"/>
        <end position="122"/>
    </location>
</feature>
<dbReference type="OrthoDB" id="1424456at2759"/>
<evidence type="ECO:0000256" key="1">
    <source>
        <dbReference type="ARBA" id="ARBA00004123"/>
    </source>
</evidence>
<keyword evidence="4" id="KW-0804">Transcription</keyword>
<evidence type="ECO:0000256" key="6">
    <source>
        <dbReference type="SAM" id="Phobius"/>
    </source>
</evidence>
<proteinExistence type="predicted"/>
<dbReference type="EMBL" id="CM001217">
    <property type="protein sequence ID" value="AES61498.2"/>
    <property type="molecule type" value="Genomic_DNA"/>
</dbReference>
<dbReference type="AlphaFoldDB" id="G7IAB7"/>
<gene>
    <name evidence="7" type="ordered locus">MTR_1g084880</name>
</gene>
<accession>G7IAB7</accession>
<keyword evidence="6" id="KW-1133">Transmembrane helix</keyword>
<evidence type="ECO:0000256" key="2">
    <source>
        <dbReference type="ARBA" id="ARBA00023015"/>
    </source>
</evidence>
<keyword evidence="6" id="KW-0472">Membrane</keyword>
<keyword evidence="2" id="KW-0805">Transcription regulation</keyword>
<dbReference type="EnsemblPlants" id="AES61498">
    <property type="protein sequence ID" value="AES61498"/>
    <property type="gene ID" value="MTR_1g084880"/>
</dbReference>
<evidence type="ECO:0000256" key="3">
    <source>
        <dbReference type="ARBA" id="ARBA00023125"/>
    </source>
</evidence>
<dbReference type="HOGENOM" id="CLU_089100_0_0_1"/>
<dbReference type="Gene3D" id="2.40.330.10">
    <property type="entry name" value="DNA-binding pseudobarrel domain"/>
    <property type="match status" value="1"/>
</dbReference>
<dbReference type="SUPFAM" id="SSF101936">
    <property type="entry name" value="DNA-binding pseudobarrel domain"/>
    <property type="match status" value="2"/>
</dbReference>
<name>G7IAB7_MEDTR</name>
<keyword evidence="6 7" id="KW-0812">Transmembrane</keyword>
<dbReference type="GO" id="GO:0005634">
    <property type="term" value="C:nucleus"/>
    <property type="evidence" value="ECO:0007669"/>
    <property type="project" value="UniProtKB-SubCell"/>
</dbReference>
<comment type="subcellular location">
    <subcellularLocation>
        <location evidence="1">Nucleus</location>
    </subcellularLocation>
</comment>
<evidence type="ECO:0000313" key="8">
    <source>
        <dbReference type="EnsemblPlants" id="AES61498"/>
    </source>
</evidence>
<dbReference type="InterPro" id="IPR015300">
    <property type="entry name" value="DNA-bd_pseudobarrel_sf"/>
</dbReference>
<keyword evidence="5" id="KW-0539">Nucleus</keyword>
<protein>
    <submittedName>
        <fullName evidence="7">Transmembrane protein, putative</fullName>
    </submittedName>
</protein>
<keyword evidence="9" id="KW-1185">Reference proteome</keyword>
<organism evidence="7 9">
    <name type="scientific">Medicago truncatula</name>
    <name type="common">Barrel medic</name>
    <name type="synonym">Medicago tribuloides</name>
    <dbReference type="NCBI Taxonomy" id="3880"/>
    <lineage>
        <taxon>Eukaryota</taxon>
        <taxon>Viridiplantae</taxon>
        <taxon>Streptophyta</taxon>
        <taxon>Embryophyta</taxon>
        <taxon>Tracheophyta</taxon>
        <taxon>Spermatophyta</taxon>
        <taxon>Magnoliopsida</taxon>
        <taxon>eudicotyledons</taxon>
        <taxon>Gunneridae</taxon>
        <taxon>Pentapetalae</taxon>
        <taxon>rosids</taxon>
        <taxon>fabids</taxon>
        <taxon>Fabales</taxon>
        <taxon>Fabaceae</taxon>
        <taxon>Papilionoideae</taxon>
        <taxon>50 kb inversion clade</taxon>
        <taxon>NPAAA clade</taxon>
        <taxon>Hologalegina</taxon>
        <taxon>IRL clade</taxon>
        <taxon>Trifolieae</taxon>
        <taxon>Medicago</taxon>
    </lineage>
</organism>
<accession>A0A0C3UQW0</accession>
<evidence type="ECO:0000313" key="7">
    <source>
        <dbReference type="EMBL" id="AES61498.2"/>
    </source>
</evidence>